<feature type="region of interest" description="Disordered" evidence="1">
    <location>
        <begin position="285"/>
        <end position="316"/>
    </location>
</feature>
<sequence>MARVISLLLCFVLLASLALVDAGKKKQKGHSYPVPQKVIILQAGPSATYPWVGHCPPKGKCKHFYKIARPPFPSFLPPAPRLPYYAPVQYAPAPYSAPVYTPQAPLYSQPEPVYSQQPEPVYPQQSAPVYAQQPEPIYPQQSEPVYAQQPEPIYPQQSEPVYAQQPEPVYPQQSEPVYPQQSEPVYPQQSEPVYAQQSEPVYSQPAPVYSQPAPVYSEQAEYVQSEPAPAYSQPGPVDSAPAQAPSEYSAAQSFSESVIPAYSQSETVPDLPKANFAIQEVSAPEFNYGSGSSDIGSSESQSYSEGSRVPTYSGPESYPVAEIETVPVEEAAYVPTEPTGYSGSSSGEIQQEIVQYVEQPALENAQQIDNYQQQDPELTEFFNDPIFQHDAYANIVPSEAPQPDVYQQEDASFQPTDQADNYGERIRPRGGRR</sequence>
<evidence type="ECO:0000313" key="3">
    <source>
        <dbReference type="EMBL" id="KAK4020827.1"/>
    </source>
</evidence>
<keyword evidence="2" id="KW-0732">Signal</keyword>
<feature type="compositionally biased region" description="Polar residues" evidence="1">
    <location>
        <begin position="409"/>
        <end position="419"/>
    </location>
</feature>
<feature type="region of interest" description="Disordered" evidence="1">
    <location>
        <begin position="392"/>
        <end position="433"/>
    </location>
</feature>
<feature type="compositionally biased region" description="Low complexity" evidence="1">
    <location>
        <begin position="289"/>
        <end position="307"/>
    </location>
</feature>
<feature type="signal peptide" evidence="2">
    <location>
        <begin position="1"/>
        <end position="22"/>
    </location>
</feature>
<proteinExistence type="predicted"/>
<protein>
    <submittedName>
        <fullName evidence="3">Uncharacterized protein</fullName>
    </submittedName>
</protein>
<evidence type="ECO:0000256" key="2">
    <source>
        <dbReference type="SAM" id="SignalP"/>
    </source>
</evidence>
<gene>
    <name evidence="3" type="ORF">OUZ56_002772</name>
</gene>
<keyword evidence="4" id="KW-1185">Reference proteome</keyword>
<reference evidence="3 4" key="1">
    <citation type="journal article" date="2023" name="Nucleic Acids Res.">
        <title>The hologenome of Daphnia magna reveals possible DNA methylation and microbiome-mediated evolution of the host genome.</title>
        <authorList>
            <person name="Chaturvedi A."/>
            <person name="Li X."/>
            <person name="Dhandapani V."/>
            <person name="Marshall H."/>
            <person name="Kissane S."/>
            <person name="Cuenca-Cambronero M."/>
            <person name="Asole G."/>
            <person name="Calvet F."/>
            <person name="Ruiz-Romero M."/>
            <person name="Marangio P."/>
            <person name="Guigo R."/>
            <person name="Rago D."/>
            <person name="Mirbahai L."/>
            <person name="Eastwood N."/>
            <person name="Colbourne J.K."/>
            <person name="Zhou J."/>
            <person name="Mallon E."/>
            <person name="Orsini L."/>
        </authorList>
    </citation>
    <scope>NUCLEOTIDE SEQUENCE [LARGE SCALE GENOMIC DNA]</scope>
    <source>
        <strain evidence="3">LRV0_1</strain>
    </source>
</reference>
<accession>A0ABR0A6R0</accession>
<organism evidence="3 4">
    <name type="scientific">Daphnia magna</name>
    <dbReference type="NCBI Taxonomy" id="35525"/>
    <lineage>
        <taxon>Eukaryota</taxon>
        <taxon>Metazoa</taxon>
        <taxon>Ecdysozoa</taxon>
        <taxon>Arthropoda</taxon>
        <taxon>Crustacea</taxon>
        <taxon>Branchiopoda</taxon>
        <taxon>Diplostraca</taxon>
        <taxon>Cladocera</taxon>
        <taxon>Anomopoda</taxon>
        <taxon>Daphniidae</taxon>
        <taxon>Daphnia</taxon>
    </lineage>
</organism>
<name>A0ABR0A6R0_9CRUS</name>
<dbReference type="Proteomes" id="UP001234178">
    <property type="component" value="Unassembled WGS sequence"/>
</dbReference>
<evidence type="ECO:0000313" key="4">
    <source>
        <dbReference type="Proteomes" id="UP001234178"/>
    </source>
</evidence>
<comment type="caution">
    <text evidence="3">The sequence shown here is derived from an EMBL/GenBank/DDBJ whole genome shotgun (WGS) entry which is preliminary data.</text>
</comment>
<dbReference type="PRINTS" id="PR01217">
    <property type="entry name" value="PRICHEXTENSN"/>
</dbReference>
<feature type="chain" id="PRO_5046933102" evidence="2">
    <location>
        <begin position="23"/>
        <end position="433"/>
    </location>
</feature>
<evidence type="ECO:0000256" key="1">
    <source>
        <dbReference type="SAM" id="MobiDB-lite"/>
    </source>
</evidence>
<dbReference type="EMBL" id="JAOYFB010000036">
    <property type="protein sequence ID" value="KAK4020827.1"/>
    <property type="molecule type" value="Genomic_DNA"/>
</dbReference>
<feature type="region of interest" description="Disordered" evidence="1">
    <location>
        <begin position="169"/>
        <end position="255"/>
    </location>
</feature>
<feature type="compositionally biased region" description="Polar residues" evidence="1">
    <location>
        <begin position="171"/>
        <end position="201"/>
    </location>
</feature>